<proteinExistence type="predicted"/>
<dbReference type="GeneID" id="63816530"/>
<evidence type="ECO:0000313" key="2">
    <source>
        <dbReference type="EMBL" id="PTU25345.1"/>
    </source>
</evidence>
<feature type="region of interest" description="Disordered" evidence="1">
    <location>
        <begin position="1"/>
        <end position="27"/>
    </location>
</feature>
<name>A0A2T5MA15_9EURO</name>
<dbReference type="EMBL" id="MSFN02000001">
    <property type="protein sequence ID" value="PTU25345.1"/>
    <property type="molecule type" value="Genomic_DNA"/>
</dbReference>
<protein>
    <submittedName>
        <fullName evidence="2">Uncharacterized protein</fullName>
    </submittedName>
</protein>
<dbReference type="Proteomes" id="UP000244073">
    <property type="component" value="Unassembled WGS sequence"/>
</dbReference>
<dbReference type="AlphaFoldDB" id="A0A2T5MA15"/>
<gene>
    <name evidence="2" type="ORF">P175DRAFT_0528893</name>
</gene>
<evidence type="ECO:0000313" key="3">
    <source>
        <dbReference type="Proteomes" id="UP000244073"/>
    </source>
</evidence>
<feature type="compositionally biased region" description="Polar residues" evidence="1">
    <location>
        <begin position="9"/>
        <end position="26"/>
    </location>
</feature>
<dbReference type="VEuPathDB" id="FungiDB:P175DRAFT_0528893"/>
<accession>A0A2T5MA15</accession>
<comment type="caution">
    <text evidence="2">The sequence shown here is derived from an EMBL/GenBank/DDBJ whole genome shotgun (WGS) entry which is preliminary data.</text>
</comment>
<organism evidence="2 3">
    <name type="scientific">Aspergillus ochraceoroseus IBT 24754</name>
    <dbReference type="NCBI Taxonomy" id="1392256"/>
    <lineage>
        <taxon>Eukaryota</taxon>
        <taxon>Fungi</taxon>
        <taxon>Dikarya</taxon>
        <taxon>Ascomycota</taxon>
        <taxon>Pezizomycotina</taxon>
        <taxon>Eurotiomycetes</taxon>
        <taxon>Eurotiomycetidae</taxon>
        <taxon>Eurotiales</taxon>
        <taxon>Aspergillaceae</taxon>
        <taxon>Aspergillus</taxon>
        <taxon>Aspergillus subgen. Nidulantes</taxon>
    </lineage>
</organism>
<dbReference type="RefSeq" id="XP_040756737.1">
    <property type="nucleotide sequence ID" value="XM_040899648.1"/>
</dbReference>
<evidence type="ECO:0000256" key="1">
    <source>
        <dbReference type="SAM" id="MobiDB-lite"/>
    </source>
</evidence>
<reference evidence="2 3" key="1">
    <citation type="journal article" date="2018" name="Proc. Natl. Acad. Sci. U.S.A.">
        <title>Linking secondary metabolites to gene clusters through genome sequencing of six diverse Aspergillus species.</title>
        <authorList>
            <person name="Kaerboelling I."/>
            <person name="Vesth T.C."/>
            <person name="Frisvad J.C."/>
            <person name="Nybo J.L."/>
            <person name="Theobald S."/>
            <person name="Kuo A."/>
            <person name="Bowyer P."/>
            <person name="Matsuda Y."/>
            <person name="Mondo S."/>
            <person name="Lyhne E.K."/>
            <person name="Kogle M.E."/>
            <person name="Clum A."/>
            <person name="Lipzen A."/>
            <person name="Salamov A."/>
            <person name="Ngan C.Y."/>
            <person name="Daum C."/>
            <person name="Chiniquy J."/>
            <person name="Barry K."/>
            <person name="LaButti K."/>
            <person name="Haridas S."/>
            <person name="Simmons B.A."/>
            <person name="Magnuson J.K."/>
            <person name="Mortensen U.H."/>
            <person name="Larsen T.O."/>
            <person name="Grigoriev I.V."/>
            <person name="Baker S.E."/>
            <person name="Andersen M.R."/>
        </authorList>
    </citation>
    <scope>NUCLEOTIDE SEQUENCE [LARGE SCALE GENOMIC DNA]</scope>
    <source>
        <strain evidence="2 3">IBT 24754</strain>
    </source>
</reference>
<sequence length="129" mass="14009">MAVAPTLLGRSSASKPNSTLLSSSTRGALADLDPAERAILIAWMRWRSVSSEENQPRGETPWVISTEESLPQAQSWGSQTGILPGMCLRFNGVVKPDVALIRIPQHSPSGALKQEELHPSFPSVPRRLL</sequence>